<dbReference type="InterPro" id="IPR010432">
    <property type="entry name" value="RDD"/>
</dbReference>
<name>A0ABZ1Z7E4_9NOCA</name>
<proteinExistence type="predicted"/>
<feature type="transmembrane region" description="Helical" evidence="5">
    <location>
        <begin position="56"/>
        <end position="79"/>
    </location>
</feature>
<keyword evidence="2 5" id="KW-0812">Transmembrane</keyword>
<feature type="transmembrane region" description="Helical" evidence="5">
    <location>
        <begin position="24"/>
        <end position="44"/>
    </location>
</feature>
<evidence type="ECO:0000313" key="7">
    <source>
        <dbReference type="EMBL" id="WUV51428.1"/>
    </source>
</evidence>
<reference evidence="7" key="1">
    <citation type="submission" date="2022-10" db="EMBL/GenBank/DDBJ databases">
        <title>The complete genomes of actinobacterial strains from the NBC collection.</title>
        <authorList>
            <person name="Joergensen T.S."/>
            <person name="Alvarez Arevalo M."/>
            <person name="Sterndorff E.B."/>
            <person name="Faurdal D."/>
            <person name="Vuksanovic O."/>
            <person name="Mourched A.-S."/>
            <person name="Charusanti P."/>
            <person name="Shaw S."/>
            <person name="Blin K."/>
            <person name="Weber T."/>
        </authorList>
    </citation>
    <scope>NUCLEOTIDE SEQUENCE</scope>
    <source>
        <strain evidence="7">NBC_01482</strain>
    </source>
</reference>
<dbReference type="Proteomes" id="UP001432062">
    <property type="component" value="Chromosome"/>
</dbReference>
<evidence type="ECO:0000256" key="2">
    <source>
        <dbReference type="ARBA" id="ARBA00022692"/>
    </source>
</evidence>
<protein>
    <submittedName>
        <fullName evidence="7">RDD family protein</fullName>
    </submittedName>
</protein>
<dbReference type="EMBL" id="CP109441">
    <property type="protein sequence ID" value="WUV51428.1"/>
    <property type="molecule type" value="Genomic_DNA"/>
</dbReference>
<evidence type="ECO:0000256" key="3">
    <source>
        <dbReference type="ARBA" id="ARBA00022989"/>
    </source>
</evidence>
<dbReference type="RefSeq" id="WP_329416250.1">
    <property type="nucleotide sequence ID" value="NZ_CP109441.1"/>
</dbReference>
<keyword evidence="8" id="KW-1185">Reference proteome</keyword>
<keyword evidence="4 5" id="KW-0472">Membrane</keyword>
<accession>A0ABZ1Z7E4</accession>
<gene>
    <name evidence="7" type="ORF">OG563_45085</name>
</gene>
<dbReference type="Pfam" id="PF06271">
    <property type="entry name" value="RDD"/>
    <property type="match status" value="1"/>
</dbReference>
<evidence type="ECO:0000313" key="8">
    <source>
        <dbReference type="Proteomes" id="UP001432062"/>
    </source>
</evidence>
<feature type="transmembrane region" description="Helical" evidence="5">
    <location>
        <begin position="110"/>
        <end position="135"/>
    </location>
</feature>
<evidence type="ECO:0000256" key="1">
    <source>
        <dbReference type="ARBA" id="ARBA00004141"/>
    </source>
</evidence>
<feature type="domain" description="RDD" evidence="6">
    <location>
        <begin position="25"/>
        <end position="117"/>
    </location>
</feature>
<sequence>MSGLFGPRRREPAWVPPEADEGRLILAVFFDVVAAWVVGFAVVARLIPEGVAEPRFVPTGFGCALAFSFVNHVVGTLAFRGSLGKLLLGLRVVRVVDGHRANSWQAVKRWLVGFVLMAVMALVEDGGGIGEACGVRTVRRRDERRWDTDPVVSRPARR</sequence>
<evidence type="ECO:0000256" key="4">
    <source>
        <dbReference type="ARBA" id="ARBA00023136"/>
    </source>
</evidence>
<keyword evidence="3 5" id="KW-1133">Transmembrane helix</keyword>
<evidence type="ECO:0000259" key="6">
    <source>
        <dbReference type="Pfam" id="PF06271"/>
    </source>
</evidence>
<evidence type="ECO:0000256" key="5">
    <source>
        <dbReference type="SAM" id="Phobius"/>
    </source>
</evidence>
<comment type="subcellular location">
    <subcellularLocation>
        <location evidence="1">Membrane</location>
        <topology evidence="1">Multi-pass membrane protein</topology>
    </subcellularLocation>
</comment>
<organism evidence="7 8">
    <name type="scientific">Nocardia vinacea</name>
    <dbReference type="NCBI Taxonomy" id="96468"/>
    <lineage>
        <taxon>Bacteria</taxon>
        <taxon>Bacillati</taxon>
        <taxon>Actinomycetota</taxon>
        <taxon>Actinomycetes</taxon>
        <taxon>Mycobacteriales</taxon>
        <taxon>Nocardiaceae</taxon>
        <taxon>Nocardia</taxon>
    </lineage>
</organism>